<dbReference type="AlphaFoldDB" id="A0A8J3SMZ8"/>
<gene>
    <name evidence="1" type="ORF">Psi01_60550</name>
</gene>
<sequence length="115" mass="12392">MVAVVGHLPTSSGDDPARWLNDHFRYGDLAAALYAAGLPVQPLGLDDIRALAITGVQSAGGIAAIRARADAWRDLALAFQHGQISRTQYTARMSQMWGDAALLERCIAADYARLR</sequence>
<evidence type="ECO:0000313" key="2">
    <source>
        <dbReference type="Proteomes" id="UP000619788"/>
    </source>
</evidence>
<accession>A0A8J3SMZ8</accession>
<evidence type="ECO:0000313" key="1">
    <source>
        <dbReference type="EMBL" id="GIH95425.1"/>
    </source>
</evidence>
<name>A0A8J3SMZ8_9ACTN</name>
<dbReference type="EMBL" id="BOOJ01000052">
    <property type="protein sequence ID" value="GIH95425.1"/>
    <property type="molecule type" value="Genomic_DNA"/>
</dbReference>
<reference evidence="1 2" key="1">
    <citation type="submission" date="2021-01" db="EMBL/GenBank/DDBJ databases">
        <title>Whole genome shotgun sequence of Planobispora siamensis NBRC 107568.</title>
        <authorList>
            <person name="Komaki H."/>
            <person name="Tamura T."/>
        </authorList>
    </citation>
    <scope>NUCLEOTIDE SEQUENCE [LARGE SCALE GENOMIC DNA]</scope>
    <source>
        <strain evidence="1 2">NBRC 107568</strain>
    </source>
</reference>
<proteinExistence type="predicted"/>
<dbReference type="Proteomes" id="UP000619788">
    <property type="component" value="Unassembled WGS sequence"/>
</dbReference>
<protein>
    <submittedName>
        <fullName evidence="1">Uncharacterized protein</fullName>
    </submittedName>
</protein>
<dbReference type="RefSeq" id="WP_204067520.1">
    <property type="nucleotide sequence ID" value="NZ_BOOJ01000052.1"/>
</dbReference>
<comment type="caution">
    <text evidence="1">The sequence shown here is derived from an EMBL/GenBank/DDBJ whole genome shotgun (WGS) entry which is preliminary data.</text>
</comment>
<keyword evidence="2" id="KW-1185">Reference proteome</keyword>
<organism evidence="1 2">
    <name type="scientific">Planobispora siamensis</name>
    <dbReference type="NCBI Taxonomy" id="936338"/>
    <lineage>
        <taxon>Bacteria</taxon>
        <taxon>Bacillati</taxon>
        <taxon>Actinomycetota</taxon>
        <taxon>Actinomycetes</taxon>
        <taxon>Streptosporangiales</taxon>
        <taxon>Streptosporangiaceae</taxon>
        <taxon>Planobispora</taxon>
    </lineage>
</organism>